<evidence type="ECO:0000313" key="2">
    <source>
        <dbReference type="EMBL" id="MRD49247.1"/>
    </source>
</evidence>
<organism evidence="2 3">
    <name type="scientific">Caenimonas koreensis DSM 17982</name>
    <dbReference type="NCBI Taxonomy" id="1121255"/>
    <lineage>
        <taxon>Bacteria</taxon>
        <taxon>Pseudomonadati</taxon>
        <taxon>Pseudomonadota</taxon>
        <taxon>Betaproteobacteria</taxon>
        <taxon>Burkholderiales</taxon>
        <taxon>Comamonadaceae</taxon>
        <taxon>Caenimonas</taxon>
    </lineage>
</organism>
<keyword evidence="1" id="KW-1133">Transmembrane helix</keyword>
<reference evidence="2 3" key="1">
    <citation type="submission" date="2019-11" db="EMBL/GenBank/DDBJ databases">
        <title>Caenimonas koreensis gen. nov., sp. nov., isolated from activated sludge.</title>
        <authorList>
            <person name="Seung H.R."/>
        </authorList>
    </citation>
    <scope>NUCLEOTIDE SEQUENCE [LARGE SCALE GENOMIC DNA]</scope>
    <source>
        <strain evidence="2 3">EMB320</strain>
    </source>
</reference>
<accession>A0A844BCS0</accession>
<keyword evidence="1" id="KW-0812">Transmembrane</keyword>
<keyword evidence="3" id="KW-1185">Reference proteome</keyword>
<dbReference type="Proteomes" id="UP000487350">
    <property type="component" value="Unassembled WGS sequence"/>
</dbReference>
<gene>
    <name evidence="2" type="ORF">GHT07_18385</name>
</gene>
<dbReference type="RefSeq" id="WP_153586553.1">
    <property type="nucleotide sequence ID" value="NZ_WJBU01000021.1"/>
</dbReference>
<evidence type="ECO:0000313" key="3">
    <source>
        <dbReference type="Proteomes" id="UP000487350"/>
    </source>
</evidence>
<evidence type="ECO:0000256" key="1">
    <source>
        <dbReference type="SAM" id="Phobius"/>
    </source>
</evidence>
<sequence>MNFSPVTSLSRLCAFAGAVFITLVTVVSMALIGHPPQDSGAVLAQSKSKSKAAMPALQASTTVAHR</sequence>
<protein>
    <submittedName>
        <fullName evidence="2">Uncharacterized protein</fullName>
    </submittedName>
</protein>
<feature type="transmembrane region" description="Helical" evidence="1">
    <location>
        <begin position="12"/>
        <end position="32"/>
    </location>
</feature>
<dbReference type="AlphaFoldDB" id="A0A844BCS0"/>
<dbReference type="EMBL" id="WJBU01000021">
    <property type="protein sequence ID" value="MRD49247.1"/>
    <property type="molecule type" value="Genomic_DNA"/>
</dbReference>
<comment type="caution">
    <text evidence="2">The sequence shown here is derived from an EMBL/GenBank/DDBJ whole genome shotgun (WGS) entry which is preliminary data.</text>
</comment>
<keyword evidence="1" id="KW-0472">Membrane</keyword>
<proteinExistence type="predicted"/>
<name>A0A844BCS0_9BURK</name>